<name>E0PQX7_STRMT</name>
<dbReference type="AlphaFoldDB" id="E0PQX7"/>
<reference evidence="1 2" key="1">
    <citation type="submission" date="2010-07" db="EMBL/GenBank/DDBJ databases">
        <authorList>
            <person name="Muzny D."/>
            <person name="Qin X."/>
            <person name="Deng J."/>
            <person name="Jiang H."/>
            <person name="Liu Y."/>
            <person name="Qu J."/>
            <person name="Song X.-Z."/>
            <person name="Zhang L."/>
            <person name="Thornton R."/>
            <person name="Coyle M."/>
            <person name="Francisco L."/>
            <person name="Jackson L."/>
            <person name="Javaid M."/>
            <person name="Korchina V."/>
            <person name="Kovar C."/>
            <person name="Mata R."/>
            <person name="Mathew T."/>
            <person name="Ngo R."/>
            <person name="Nguyen L."/>
            <person name="Nguyen N."/>
            <person name="Okwuonu G."/>
            <person name="Ongeri F."/>
            <person name="Pham C."/>
            <person name="Simmons D."/>
            <person name="Wilczek-Boney K."/>
            <person name="Hale W."/>
            <person name="Jakkamsetti A."/>
            <person name="Pham P."/>
            <person name="Ruth R."/>
            <person name="San Lucas F."/>
            <person name="Warren J."/>
            <person name="Zhang J."/>
            <person name="Zhao Z."/>
            <person name="Zhou C."/>
            <person name="Zhu D."/>
            <person name="Lee S."/>
            <person name="Bess C."/>
            <person name="Blankenburg K."/>
            <person name="Forbes L."/>
            <person name="Fu Q."/>
            <person name="Gubbala S."/>
            <person name="Hirani K."/>
            <person name="Jayaseelan J.C."/>
            <person name="Lara F."/>
            <person name="Munidasa M."/>
            <person name="Palculict T."/>
            <person name="Patil S."/>
            <person name="Pu L.-L."/>
            <person name="Saada N."/>
            <person name="Tang L."/>
            <person name="Weissenberger G."/>
            <person name="Zhu Y."/>
            <person name="Hemphill L."/>
            <person name="Shang Y."/>
            <person name="Youmans B."/>
            <person name="Ayvaz T."/>
            <person name="Ross M."/>
            <person name="Santibanez J."/>
            <person name="Aqrawi P."/>
            <person name="Gross S."/>
            <person name="Joshi V."/>
            <person name="Fowler G."/>
            <person name="Nazareth L."/>
            <person name="Reid J."/>
            <person name="Worley K."/>
            <person name="Petrosino J."/>
            <person name="Highlander S."/>
            <person name="Gibbs R."/>
        </authorList>
    </citation>
    <scope>NUCLEOTIDE SEQUENCE [LARGE SCALE GENOMIC DNA]</scope>
    <source>
        <strain evidence="1 2">ATCC 6249</strain>
    </source>
</reference>
<accession>E0PQX7</accession>
<comment type="caution">
    <text evidence="1">The sequence shown here is derived from an EMBL/GenBank/DDBJ whole genome shotgun (WGS) entry which is preliminary data.</text>
</comment>
<gene>
    <name evidence="1" type="ORF">HMPREF8571_0944</name>
</gene>
<proteinExistence type="predicted"/>
<dbReference type="EMBL" id="AEEN01000012">
    <property type="protein sequence ID" value="EFM31574.1"/>
    <property type="molecule type" value="Genomic_DNA"/>
</dbReference>
<dbReference type="Proteomes" id="UP000003823">
    <property type="component" value="Unassembled WGS sequence"/>
</dbReference>
<evidence type="ECO:0000313" key="1">
    <source>
        <dbReference type="EMBL" id="EFM31574.1"/>
    </source>
</evidence>
<protein>
    <submittedName>
        <fullName evidence="1">Uncharacterized protein</fullName>
    </submittedName>
</protein>
<dbReference type="HOGENOM" id="CLU_741703_0_0_9"/>
<organism evidence="1 2">
    <name type="scientific">Streptococcus mitis ATCC 6249</name>
    <dbReference type="NCBI Taxonomy" id="864567"/>
    <lineage>
        <taxon>Bacteria</taxon>
        <taxon>Bacillati</taxon>
        <taxon>Bacillota</taxon>
        <taxon>Bacilli</taxon>
        <taxon>Lactobacillales</taxon>
        <taxon>Streptococcaceae</taxon>
        <taxon>Streptococcus</taxon>
        <taxon>Streptococcus mitis group</taxon>
    </lineage>
</organism>
<evidence type="ECO:0000313" key="2">
    <source>
        <dbReference type="Proteomes" id="UP000003823"/>
    </source>
</evidence>
<dbReference type="RefSeq" id="WP_000734884.1">
    <property type="nucleotide sequence ID" value="NZ_GL397179.1"/>
</dbReference>
<sequence>MKKLLKKNNFPKTGHTGYWLGVRSVARWTMYIINWIKDRLNQKKEKLESVSYTNVKELALTKMSDSPILFVDNGKENIGYDYQTYESITYLLKNGGSLNYLIADRDIKISSHKFVPIEYKGKNLYELDLGKIDVFLKDLNLGYFYEQDHYGGATYTLSSYILMALCCDNYKHYDIKLSIYRERDAREAYNAGIDIYYSVMKQKKNVSQILPRNSIILKAEERESDIVYYKQLIEKSEKKLLSLPSNRAWESMPTQPIYIFHYKKDAPAFGSSIRKIEMKEIDNFYISKSGEYIKHSVVERIGLEGDCLIHITFSRELSNKQKEKLDNYFYNDFSFEKIPLDDYKQIATQKVKKLNEQIEQGLDIFEIISGNKY</sequence>